<evidence type="ECO:0000313" key="2">
    <source>
        <dbReference type="EMBL" id="KAI8033247.1"/>
    </source>
</evidence>
<dbReference type="Pfam" id="PF15972">
    <property type="entry name" value="Unpaired"/>
    <property type="match status" value="1"/>
</dbReference>
<organism evidence="2 3">
    <name type="scientific">Drosophila gunungcola</name>
    <name type="common">fruit fly</name>
    <dbReference type="NCBI Taxonomy" id="103775"/>
    <lineage>
        <taxon>Eukaryota</taxon>
        <taxon>Metazoa</taxon>
        <taxon>Ecdysozoa</taxon>
        <taxon>Arthropoda</taxon>
        <taxon>Hexapoda</taxon>
        <taxon>Insecta</taxon>
        <taxon>Pterygota</taxon>
        <taxon>Neoptera</taxon>
        <taxon>Endopterygota</taxon>
        <taxon>Diptera</taxon>
        <taxon>Brachycera</taxon>
        <taxon>Muscomorpha</taxon>
        <taxon>Ephydroidea</taxon>
        <taxon>Drosophilidae</taxon>
        <taxon>Drosophila</taxon>
        <taxon>Sophophora</taxon>
    </lineage>
</organism>
<evidence type="ECO:0000313" key="3">
    <source>
        <dbReference type="Proteomes" id="UP001059596"/>
    </source>
</evidence>
<evidence type="ECO:0008006" key="4">
    <source>
        <dbReference type="Google" id="ProtNLM"/>
    </source>
</evidence>
<accession>A0A9Q0BIA8</accession>
<evidence type="ECO:0000256" key="1">
    <source>
        <dbReference type="SAM" id="MobiDB-lite"/>
    </source>
</evidence>
<dbReference type="GO" id="GO:0007259">
    <property type="term" value="P:cell surface receptor signaling pathway via JAK-STAT"/>
    <property type="evidence" value="ECO:0007669"/>
    <property type="project" value="InterPro"/>
</dbReference>
<proteinExistence type="predicted"/>
<feature type="compositionally biased region" description="Low complexity" evidence="1">
    <location>
        <begin position="85"/>
        <end position="109"/>
    </location>
</feature>
<feature type="region of interest" description="Disordered" evidence="1">
    <location>
        <begin position="1"/>
        <end position="32"/>
    </location>
</feature>
<reference evidence="2" key="1">
    <citation type="journal article" date="2023" name="Genome Biol. Evol.">
        <title>Long-read-based Genome Assembly of Drosophila gunungcola Reveals Fewer Chemosensory Genes in Flower-breeding Species.</title>
        <authorList>
            <person name="Negi A."/>
            <person name="Liao B.Y."/>
            <person name="Yeh S.D."/>
        </authorList>
    </citation>
    <scope>NUCLEOTIDE SEQUENCE</scope>
    <source>
        <strain evidence="2">Sukarami</strain>
    </source>
</reference>
<protein>
    <recommendedName>
        <fullName evidence="4">CG33542</fullName>
    </recommendedName>
</protein>
<dbReference type="EMBL" id="JAMKOV010000158">
    <property type="protein sequence ID" value="KAI8033247.1"/>
    <property type="molecule type" value="Genomic_DNA"/>
</dbReference>
<keyword evidence="3" id="KW-1185">Reference proteome</keyword>
<feature type="non-terminal residue" evidence="2">
    <location>
        <position position="457"/>
    </location>
</feature>
<dbReference type="Proteomes" id="UP001059596">
    <property type="component" value="Unassembled WGS sequence"/>
</dbReference>
<comment type="caution">
    <text evidence="2">The sequence shown here is derived from an EMBL/GenBank/DDBJ whole genome shotgun (WGS) entry which is preliminary data.</text>
</comment>
<dbReference type="AlphaFoldDB" id="A0A9Q0BIA8"/>
<gene>
    <name evidence="2" type="ORF">M5D96_013989</name>
</gene>
<dbReference type="GO" id="GO:0001700">
    <property type="term" value="P:embryonic development via the syncytial blastoderm"/>
    <property type="evidence" value="ECO:0007669"/>
    <property type="project" value="InterPro"/>
</dbReference>
<name>A0A9Q0BIA8_9MUSC</name>
<dbReference type="InterPro" id="IPR031901">
    <property type="entry name" value="Unpaired"/>
</dbReference>
<sequence length="457" mass="51858">RLPPPPPSQSNRISSCIPAADHRPSTTIHPHIHSHIDSHSHISIATYPHPHPHRHPHPPTADRLHLCLRLRLCCAVAMANTTAARPLDVSRSRSSSGSGSTTASTRAPTTVPPPPPVDRRRPNRIILLVTLALIMSQLQQFTTSGGAATTLETIPLKHLQKRSAATFRLRFQKELNASSTHLEWENTCGHKWTGLDAKRPRQAKRCKKRQMILQSLQNETARELRNVQAEDKARTTTNPDQLATKNLKALNIMKKRRWTLHKVNYKFLPRLNASSLQLNLRHVHRDLQFYVGAFSYLRHAKMHWDYANLQAESVLSDELQRMRVAARRVLCSVEGAINLTNLLYGSKGRHQRQKKRQTSPLLTYKIIPLKLMEKRLQQFKTPVVQLNHQATLAARGENVAPPPATNDLQVDALFVKMEFVQYLKSIRKILDNQRKQLCKKKPIQLAIGMPIGSQNQS</sequence>
<feature type="region of interest" description="Disordered" evidence="1">
    <location>
        <begin position="84"/>
        <end position="121"/>
    </location>
</feature>